<reference evidence="2 3" key="1">
    <citation type="submission" date="2016-01" db="EMBL/GenBank/DDBJ databases">
        <title>Draft sequences of Acinetobacter baumannii isolates from wounded military personnel.</title>
        <authorList>
            <person name="Arivett B.A."/>
            <person name="Fiester S.E."/>
            <person name="Ream D.C."/>
            <person name="Actis L.A."/>
        </authorList>
    </citation>
    <scope>NUCLEOTIDE SEQUENCE [LARGE SCALE GENOMIC DNA]</scope>
    <source>
        <strain evidence="2 3">AB2828</strain>
    </source>
</reference>
<keyword evidence="1" id="KW-0472">Membrane</keyword>
<accession>A0AAJ0QYY2</accession>
<evidence type="ECO:0000313" key="3">
    <source>
        <dbReference type="Proteomes" id="UP000076296"/>
    </source>
</evidence>
<gene>
    <name evidence="2" type="ORF">LV35_01129</name>
</gene>
<protein>
    <submittedName>
        <fullName evidence="2">Uncharacterized protein</fullName>
    </submittedName>
</protein>
<organism evidence="2 3">
    <name type="scientific">Acinetobacter baumannii</name>
    <dbReference type="NCBI Taxonomy" id="470"/>
    <lineage>
        <taxon>Bacteria</taxon>
        <taxon>Pseudomonadati</taxon>
        <taxon>Pseudomonadota</taxon>
        <taxon>Gammaproteobacteria</taxon>
        <taxon>Moraxellales</taxon>
        <taxon>Moraxellaceae</taxon>
        <taxon>Acinetobacter</taxon>
        <taxon>Acinetobacter calcoaceticus/baumannii complex</taxon>
    </lineage>
</organism>
<sequence>MSETNPSKSEKTKLIFIISCFIVLTGVAYRILYLGQIQGSEFVILVIASMFICLTGYFLKEIQEFSIGGNLFKLRDIGNKSEKLLHDMQIEYYKMRIDMAFTPTGFFGGVGNSIFQSKIEFYNVIREIKDVGLLKNPTLRQKIEIQLRKSLQQQLENVHLIGNVLNENPLNGKVDPLEIRGLISEEIIRKNIKDNDLYRDETTAKNTILMRIEIYENLLKACNWLEE</sequence>
<name>A0AAJ0QYY2_ACIBA</name>
<dbReference type="AlphaFoldDB" id="A0AAJ0QYY2"/>
<evidence type="ECO:0000256" key="1">
    <source>
        <dbReference type="SAM" id="Phobius"/>
    </source>
</evidence>
<keyword evidence="1" id="KW-0812">Transmembrane</keyword>
<dbReference type="Proteomes" id="UP000076296">
    <property type="component" value="Unassembled WGS sequence"/>
</dbReference>
<dbReference type="EMBL" id="LRDT01000013">
    <property type="protein sequence ID" value="KZA20233.1"/>
    <property type="molecule type" value="Genomic_DNA"/>
</dbReference>
<evidence type="ECO:0000313" key="2">
    <source>
        <dbReference type="EMBL" id="KZA20233.1"/>
    </source>
</evidence>
<dbReference type="RefSeq" id="WP_000005274.1">
    <property type="nucleotide sequence ID" value="NZ_CP026125.1"/>
</dbReference>
<comment type="caution">
    <text evidence="2">The sequence shown here is derived from an EMBL/GenBank/DDBJ whole genome shotgun (WGS) entry which is preliminary data.</text>
</comment>
<keyword evidence="1" id="KW-1133">Transmembrane helix</keyword>
<proteinExistence type="predicted"/>
<feature type="transmembrane region" description="Helical" evidence="1">
    <location>
        <begin position="39"/>
        <end position="59"/>
    </location>
</feature>
<feature type="transmembrane region" description="Helical" evidence="1">
    <location>
        <begin position="12"/>
        <end position="33"/>
    </location>
</feature>